<dbReference type="InterPro" id="IPR013762">
    <property type="entry name" value="Integrase-like_cat_sf"/>
</dbReference>
<dbReference type="SUPFAM" id="SSF56349">
    <property type="entry name" value="DNA breaking-rejoining enzymes"/>
    <property type="match status" value="1"/>
</dbReference>
<dbReference type="InterPro" id="IPR050090">
    <property type="entry name" value="Tyrosine_recombinase_XerCD"/>
</dbReference>
<dbReference type="PANTHER" id="PTHR30349:SF41">
    <property type="entry name" value="INTEGRASE_RECOMBINASE PROTEIN MJ0367-RELATED"/>
    <property type="match status" value="1"/>
</dbReference>
<dbReference type="InterPro" id="IPR011010">
    <property type="entry name" value="DNA_brk_join_enz"/>
</dbReference>
<name>A0A544T1W8_9BACI</name>
<keyword evidence="3" id="KW-0233">DNA recombination</keyword>
<evidence type="ECO:0000256" key="3">
    <source>
        <dbReference type="ARBA" id="ARBA00023172"/>
    </source>
</evidence>
<comment type="caution">
    <text evidence="7">The sequence shown here is derived from an EMBL/GenBank/DDBJ whole genome shotgun (WGS) entry which is preliminary data.</text>
</comment>
<evidence type="ECO:0000256" key="2">
    <source>
        <dbReference type="ARBA" id="ARBA00023125"/>
    </source>
</evidence>
<dbReference type="EMBL" id="VDGH01000009">
    <property type="protein sequence ID" value="TQR11431.1"/>
    <property type="molecule type" value="Genomic_DNA"/>
</dbReference>
<dbReference type="GO" id="GO:0003677">
    <property type="term" value="F:DNA binding"/>
    <property type="evidence" value="ECO:0007669"/>
    <property type="project" value="UniProtKB-UniRule"/>
</dbReference>
<dbReference type="PROSITE" id="PS51900">
    <property type="entry name" value="CB"/>
    <property type="match status" value="1"/>
</dbReference>
<dbReference type="CDD" id="cd00397">
    <property type="entry name" value="DNA_BRE_C"/>
    <property type="match status" value="1"/>
</dbReference>
<dbReference type="InterPro" id="IPR010998">
    <property type="entry name" value="Integrase_recombinase_N"/>
</dbReference>
<dbReference type="GO" id="GO:0006310">
    <property type="term" value="P:DNA recombination"/>
    <property type="evidence" value="ECO:0007669"/>
    <property type="project" value="UniProtKB-KW"/>
</dbReference>
<dbReference type="InterPro" id="IPR044068">
    <property type="entry name" value="CB"/>
</dbReference>
<dbReference type="AlphaFoldDB" id="A0A544T1W8"/>
<evidence type="ECO:0000259" key="5">
    <source>
        <dbReference type="PROSITE" id="PS51898"/>
    </source>
</evidence>
<accession>A0A544T1W8</accession>
<proteinExistence type="inferred from homology"/>
<dbReference type="PANTHER" id="PTHR30349">
    <property type="entry name" value="PHAGE INTEGRASE-RELATED"/>
    <property type="match status" value="1"/>
</dbReference>
<dbReference type="InterPro" id="IPR002104">
    <property type="entry name" value="Integrase_catalytic"/>
</dbReference>
<evidence type="ECO:0000259" key="6">
    <source>
        <dbReference type="PROSITE" id="PS51900"/>
    </source>
</evidence>
<feature type="domain" description="Tyr recombinase" evidence="5">
    <location>
        <begin position="150"/>
        <end position="328"/>
    </location>
</feature>
<dbReference type="Gene3D" id="1.10.443.10">
    <property type="entry name" value="Intergrase catalytic core"/>
    <property type="match status" value="1"/>
</dbReference>
<dbReference type="Proteomes" id="UP000317316">
    <property type="component" value="Unassembled WGS sequence"/>
</dbReference>
<keyword evidence="8" id="KW-1185">Reference proteome</keyword>
<gene>
    <name evidence="7" type="ORF">FG382_15925</name>
</gene>
<dbReference type="OrthoDB" id="2607117at2"/>
<evidence type="ECO:0000256" key="1">
    <source>
        <dbReference type="ARBA" id="ARBA00008857"/>
    </source>
</evidence>
<feature type="domain" description="Core-binding (CB)" evidence="6">
    <location>
        <begin position="30"/>
        <end position="125"/>
    </location>
</feature>
<evidence type="ECO:0000313" key="7">
    <source>
        <dbReference type="EMBL" id="TQR11431.1"/>
    </source>
</evidence>
<organism evidence="7 8">
    <name type="scientific">Psychrobacillus lasiicapitis</name>
    <dbReference type="NCBI Taxonomy" id="1636719"/>
    <lineage>
        <taxon>Bacteria</taxon>
        <taxon>Bacillati</taxon>
        <taxon>Bacillota</taxon>
        <taxon>Bacilli</taxon>
        <taxon>Bacillales</taxon>
        <taxon>Bacillaceae</taxon>
        <taxon>Psychrobacillus</taxon>
    </lineage>
</organism>
<dbReference type="RefSeq" id="WP_142539876.1">
    <property type="nucleotide sequence ID" value="NZ_BMIE01000007.1"/>
</dbReference>
<dbReference type="GO" id="GO:0015074">
    <property type="term" value="P:DNA integration"/>
    <property type="evidence" value="ECO:0007669"/>
    <property type="project" value="InterPro"/>
</dbReference>
<reference evidence="7 8" key="1">
    <citation type="submission" date="2019-05" db="EMBL/GenBank/DDBJ databases">
        <title>Psychrobacillus vulpis sp. nov., a new species isolated from feces of a red fox that inhabits in The Tablas de Daimiel Natural Park, Albacete, Spain.</title>
        <authorList>
            <person name="Rodriguez M."/>
            <person name="Reina J.C."/>
            <person name="Bejar V."/>
            <person name="Llamas I."/>
        </authorList>
    </citation>
    <scope>NUCLEOTIDE SEQUENCE [LARGE SCALE GENOMIC DNA]</scope>
    <source>
        <strain evidence="7 8">NEAU-3TGS17</strain>
    </source>
</reference>
<evidence type="ECO:0000256" key="4">
    <source>
        <dbReference type="PROSITE-ProRule" id="PRU01248"/>
    </source>
</evidence>
<comment type="similarity">
    <text evidence="1">Belongs to the 'phage' integrase family.</text>
</comment>
<protein>
    <submittedName>
        <fullName evidence="7">Phage integrase family protein</fullName>
    </submittedName>
</protein>
<dbReference type="Pfam" id="PF00589">
    <property type="entry name" value="Phage_integrase"/>
    <property type="match status" value="1"/>
</dbReference>
<dbReference type="Gene3D" id="1.10.150.130">
    <property type="match status" value="1"/>
</dbReference>
<evidence type="ECO:0000313" key="8">
    <source>
        <dbReference type="Proteomes" id="UP000317316"/>
    </source>
</evidence>
<sequence length="346" mass="40749">MKKLNYDETINNEITTVNIKKNSKRRIKRIEEPPYLNEYSDYLKTRNYSASTIGTCLTRTKQFSSQIKELFEKDFSSLEGFGNLDLIDIDVYENFLIERVRKNEIKNETAYNCIKNFRLFLQFLKYKEIIDYKYSIPKKFMVTPSQINVVIPKEITLKMCDSILKNPNMFHRYRNLAVLLVLVNTGCRPLEISNLKINDLNTTERKITLNSIKSSQRTLNLNQTVILILKKYLIARDSLMPQTDDLFLKRNGKPISPQNITSILHAINTKVFGESIANARSYRHSYITNAIEDRNDFKEISEAVGHKHWFSTQHYLHRSKQRLLNNTLQFDPTENLFKEYEYGKEN</sequence>
<keyword evidence="2 4" id="KW-0238">DNA-binding</keyword>
<dbReference type="PROSITE" id="PS51898">
    <property type="entry name" value="TYR_RECOMBINASE"/>
    <property type="match status" value="1"/>
</dbReference>